<evidence type="ECO:0000256" key="2">
    <source>
        <dbReference type="ARBA" id="ARBA00019232"/>
    </source>
</evidence>
<dbReference type="NCBIfam" id="TIGR02227">
    <property type="entry name" value="sigpep_I_bact"/>
    <property type="match status" value="1"/>
</dbReference>
<name>A0A2S4ZWJ0_9SPHI</name>
<dbReference type="GO" id="GO:0006465">
    <property type="term" value="P:signal peptide processing"/>
    <property type="evidence" value="ECO:0007669"/>
    <property type="project" value="InterPro"/>
</dbReference>
<dbReference type="PANTHER" id="PTHR43390">
    <property type="entry name" value="SIGNAL PEPTIDASE I"/>
    <property type="match status" value="1"/>
</dbReference>
<evidence type="ECO:0000313" key="5">
    <source>
        <dbReference type="EMBL" id="POY34656.1"/>
    </source>
</evidence>
<dbReference type="PRINTS" id="PR00727">
    <property type="entry name" value="LEADERPTASE"/>
</dbReference>
<evidence type="ECO:0000259" key="4">
    <source>
        <dbReference type="Pfam" id="PF10502"/>
    </source>
</evidence>
<dbReference type="GO" id="GO:0009003">
    <property type="term" value="F:signal peptidase activity"/>
    <property type="evidence" value="ECO:0007669"/>
    <property type="project" value="UniProtKB-EC"/>
</dbReference>
<comment type="caution">
    <text evidence="5">The sequence shown here is derived from an EMBL/GenBank/DDBJ whole genome shotgun (WGS) entry which is preliminary data.</text>
</comment>
<dbReference type="Pfam" id="PF10502">
    <property type="entry name" value="Peptidase_S26"/>
    <property type="match status" value="1"/>
</dbReference>
<evidence type="ECO:0000313" key="6">
    <source>
        <dbReference type="Proteomes" id="UP000236893"/>
    </source>
</evidence>
<evidence type="ECO:0000256" key="3">
    <source>
        <dbReference type="RuleBase" id="RU362042"/>
    </source>
</evidence>
<dbReference type="RefSeq" id="WP_103790767.1">
    <property type="nucleotide sequence ID" value="NZ_PQVF01000022.1"/>
</dbReference>
<accession>A0A2S4ZWJ0</accession>
<feature type="domain" description="Peptidase S26" evidence="4">
    <location>
        <begin position="8"/>
        <end position="250"/>
    </location>
</feature>
<keyword evidence="6" id="KW-1185">Reference proteome</keyword>
<keyword evidence="3" id="KW-0378">Hydrolase</keyword>
<comment type="subcellular location">
    <subcellularLocation>
        <location evidence="3">Membrane</location>
        <topology evidence="3">Single-pass type II membrane protein</topology>
    </subcellularLocation>
</comment>
<reference evidence="5 6" key="1">
    <citation type="submission" date="2018-01" db="EMBL/GenBank/DDBJ databases">
        <authorList>
            <person name="Gaut B.S."/>
            <person name="Morton B.R."/>
            <person name="Clegg M.T."/>
            <person name="Duvall M.R."/>
        </authorList>
    </citation>
    <scope>NUCLEOTIDE SEQUENCE [LARGE SCALE GENOMIC DNA]</scope>
    <source>
        <strain evidence="5 6">HR-AV</strain>
    </source>
</reference>
<sequence length="254" mass="29247">MQKSYKIKLLIIATGLLTTSLTFQISSMVSTSMEGTINKGEPLSFEKLNSIERNQIVLFKYKDFYSGNQKWVFRIVGKSGDKIQITNGDLIVNDQKVNLPAKAKWEYYIHCKSMLNGDKYPTYELTLINKNPIIYQAHLTNTQLQEIKKDSKVIETLRFIQKKSLIYETVINPIKGNNWNMDFFGPLSIPKIGDTVHITEENYKLYRNITDKKSGELIIKENLYFFLGDNRHNAADSRFIGFIPESSLEALVVQ</sequence>
<dbReference type="OrthoDB" id="9802919at2"/>
<dbReference type="PANTHER" id="PTHR43390:SF1">
    <property type="entry name" value="CHLOROPLAST PROCESSING PEPTIDASE"/>
    <property type="match status" value="1"/>
</dbReference>
<dbReference type="InterPro" id="IPR000223">
    <property type="entry name" value="Pept_S26A_signal_pept_1"/>
</dbReference>
<dbReference type="Proteomes" id="UP000236893">
    <property type="component" value="Unassembled WGS sequence"/>
</dbReference>
<gene>
    <name evidence="5" type="primary">lepB</name>
    <name evidence="5" type="ORF">C3K47_19095</name>
</gene>
<dbReference type="EC" id="3.4.21.89" evidence="3"/>
<dbReference type="InterPro" id="IPR019533">
    <property type="entry name" value="Peptidase_S26"/>
</dbReference>
<comment type="catalytic activity">
    <reaction evidence="3">
        <text>Cleavage of hydrophobic, N-terminal signal or leader sequences from secreted and periplasmic proteins.</text>
        <dbReference type="EC" id="3.4.21.89"/>
    </reaction>
</comment>
<comment type="similarity">
    <text evidence="1 3">Belongs to the peptidase S26 family.</text>
</comment>
<dbReference type="InterPro" id="IPR036286">
    <property type="entry name" value="LexA/Signal_pep-like_sf"/>
</dbReference>
<protein>
    <recommendedName>
        <fullName evidence="2 3">Signal peptidase I</fullName>
        <ecNumber evidence="3">3.4.21.89</ecNumber>
    </recommendedName>
</protein>
<organism evidence="5 6">
    <name type="scientific">Solitalea longa</name>
    <dbReference type="NCBI Taxonomy" id="2079460"/>
    <lineage>
        <taxon>Bacteria</taxon>
        <taxon>Pseudomonadati</taxon>
        <taxon>Bacteroidota</taxon>
        <taxon>Sphingobacteriia</taxon>
        <taxon>Sphingobacteriales</taxon>
        <taxon>Sphingobacteriaceae</taxon>
        <taxon>Solitalea</taxon>
    </lineage>
</organism>
<dbReference type="GO" id="GO:0004252">
    <property type="term" value="F:serine-type endopeptidase activity"/>
    <property type="evidence" value="ECO:0007669"/>
    <property type="project" value="InterPro"/>
</dbReference>
<dbReference type="AlphaFoldDB" id="A0A2S4ZWJ0"/>
<dbReference type="GO" id="GO:0016020">
    <property type="term" value="C:membrane"/>
    <property type="evidence" value="ECO:0007669"/>
    <property type="project" value="UniProtKB-SubCell"/>
</dbReference>
<keyword evidence="3" id="KW-0645">Protease</keyword>
<proteinExistence type="inferred from homology"/>
<dbReference type="SUPFAM" id="SSF51306">
    <property type="entry name" value="LexA/Signal peptidase"/>
    <property type="match status" value="1"/>
</dbReference>
<dbReference type="Gene3D" id="2.10.109.10">
    <property type="entry name" value="Umud Fragment, subunit A"/>
    <property type="match status" value="1"/>
</dbReference>
<dbReference type="CDD" id="cd06530">
    <property type="entry name" value="S26_SPase_I"/>
    <property type="match status" value="1"/>
</dbReference>
<evidence type="ECO:0000256" key="1">
    <source>
        <dbReference type="ARBA" id="ARBA00009370"/>
    </source>
</evidence>
<dbReference type="EMBL" id="PQVF01000022">
    <property type="protein sequence ID" value="POY34656.1"/>
    <property type="molecule type" value="Genomic_DNA"/>
</dbReference>